<organism evidence="1 2">
    <name type="scientific">Ensete ventricosum</name>
    <name type="common">Abyssinian banana</name>
    <name type="synonym">Musa ensete</name>
    <dbReference type="NCBI Taxonomy" id="4639"/>
    <lineage>
        <taxon>Eukaryota</taxon>
        <taxon>Viridiplantae</taxon>
        <taxon>Streptophyta</taxon>
        <taxon>Embryophyta</taxon>
        <taxon>Tracheophyta</taxon>
        <taxon>Spermatophyta</taxon>
        <taxon>Magnoliopsida</taxon>
        <taxon>Liliopsida</taxon>
        <taxon>Zingiberales</taxon>
        <taxon>Musaceae</taxon>
        <taxon>Ensete</taxon>
    </lineage>
</organism>
<dbReference type="AlphaFoldDB" id="A0A426Z241"/>
<gene>
    <name evidence="1" type="ORF">B296_00046186</name>
</gene>
<dbReference type="Proteomes" id="UP000287651">
    <property type="component" value="Unassembled WGS sequence"/>
</dbReference>
<evidence type="ECO:0000313" key="2">
    <source>
        <dbReference type="Proteomes" id="UP000287651"/>
    </source>
</evidence>
<feature type="non-terminal residue" evidence="1">
    <location>
        <position position="1"/>
    </location>
</feature>
<dbReference type="EMBL" id="AMZH03008866">
    <property type="protein sequence ID" value="RRT58049.1"/>
    <property type="molecule type" value="Genomic_DNA"/>
</dbReference>
<evidence type="ECO:0000313" key="1">
    <source>
        <dbReference type="EMBL" id="RRT58049.1"/>
    </source>
</evidence>
<comment type="caution">
    <text evidence="1">The sequence shown here is derived from an EMBL/GenBank/DDBJ whole genome shotgun (WGS) entry which is preliminary data.</text>
</comment>
<proteinExistence type="predicted"/>
<name>A0A426Z241_ENSVE</name>
<accession>A0A426Z241</accession>
<reference evidence="1 2" key="1">
    <citation type="journal article" date="2014" name="Agronomy (Basel)">
        <title>A Draft Genome Sequence for Ensete ventricosum, the Drought-Tolerant Tree Against Hunger.</title>
        <authorList>
            <person name="Harrison J."/>
            <person name="Moore K.A."/>
            <person name="Paszkiewicz K."/>
            <person name="Jones T."/>
            <person name="Grant M."/>
            <person name="Ambacheew D."/>
            <person name="Muzemil S."/>
            <person name="Studholme D.J."/>
        </authorList>
    </citation>
    <scope>NUCLEOTIDE SEQUENCE [LARGE SCALE GENOMIC DNA]</scope>
</reference>
<sequence>VEEQRGAKNAALIPSVRTPRDSKLGLTSVGDQTSLKFYRGSSLLSNRPQWLKKIDLLLDEKG</sequence>
<protein>
    <submittedName>
        <fullName evidence="1">Uncharacterized protein</fullName>
    </submittedName>
</protein>